<dbReference type="AlphaFoldDB" id="A0A845BB02"/>
<gene>
    <name evidence="6" type="ORF">E0493_04160</name>
</gene>
<proteinExistence type="predicted"/>
<feature type="compositionally biased region" description="Basic residues" evidence="4">
    <location>
        <begin position="72"/>
        <end position="85"/>
    </location>
</feature>
<dbReference type="Proteomes" id="UP000460715">
    <property type="component" value="Unassembled WGS sequence"/>
</dbReference>
<protein>
    <submittedName>
        <fullName evidence="6">GntR family transcriptional regulator</fullName>
    </submittedName>
</protein>
<dbReference type="PANTHER" id="PTHR43537">
    <property type="entry name" value="TRANSCRIPTIONAL REGULATOR, GNTR FAMILY"/>
    <property type="match status" value="1"/>
</dbReference>
<keyword evidence="1" id="KW-0805">Transcription regulation</keyword>
<comment type="caution">
    <text evidence="6">The sequence shown here is derived from an EMBL/GenBank/DDBJ whole genome shotgun (WGS) entry which is preliminary data.</text>
</comment>
<dbReference type="OrthoDB" id="9788098at2"/>
<name>A0A845BB02_9PROT</name>
<evidence type="ECO:0000256" key="4">
    <source>
        <dbReference type="SAM" id="MobiDB-lite"/>
    </source>
</evidence>
<evidence type="ECO:0000256" key="3">
    <source>
        <dbReference type="ARBA" id="ARBA00023163"/>
    </source>
</evidence>
<feature type="region of interest" description="Disordered" evidence="4">
    <location>
        <begin position="61"/>
        <end position="85"/>
    </location>
</feature>
<accession>A0A845BB02</accession>
<dbReference type="InterPro" id="IPR036388">
    <property type="entry name" value="WH-like_DNA-bd_sf"/>
</dbReference>
<dbReference type="Gene3D" id="1.20.120.530">
    <property type="entry name" value="GntR ligand-binding domain-like"/>
    <property type="match status" value="1"/>
</dbReference>
<keyword evidence="2" id="KW-0238">DNA-binding</keyword>
<evidence type="ECO:0000313" key="7">
    <source>
        <dbReference type="Proteomes" id="UP000460715"/>
    </source>
</evidence>
<dbReference type="SUPFAM" id="SSF48008">
    <property type="entry name" value="GntR ligand-binding domain-like"/>
    <property type="match status" value="1"/>
</dbReference>
<keyword evidence="7" id="KW-1185">Reference proteome</keyword>
<dbReference type="EMBL" id="SNVJ01000003">
    <property type="protein sequence ID" value="MXP62547.1"/>
    <property type="molecule type" value="Genomic_DNA"/>
</dbReference>
<feature type="domain" description="HTH gntR-type" evidence="5">
    <location>
        <begin position="124"/>
        <end position="191"/>
    </location>
</feature>
<dbReference type="SUPFAM" id="SSF46785">
    <property type="entry name" value="Winged helix' DNA-binding domain"/>
    <property type="match status" value="1"/>
</dbReference>
<dbReference type="Pfam" id="PF07729">
    <property type="entry name" value="FCD"/>
    <property type="match status" value="1"/>
</dbReference>
<evidence type="ECO:0000313" key="6">
    <source>
        <dbReference type="EMBL" id="MXP62547.1"/>
    </source>
</evidence>
<dbReference type="InterPro" id="IPR008920">
    <property type="entry name" value="TF_FadR/GntR_C"/>
</dbReference>
<evidence type="ECO:0000259" key="5">
    <source>
        <dbReference type="PROSITE" id="PS50949"/>
    </source>
</evidence>
<organism evidence="6 7">
    <name type="scientific">Teichococcus coralli</name>
    <dbReference type="NCBI Taxonomy" id="2545983"/>
    <lineage>
        <taxon>Bacteria</taxon>
        <taxon>Pseudomonadati</taxon>
        <taxon>Pseudomonadota</taxon>
        <taxon>Alphaproteobacteria</taxon>
        <taxon>Acetobacterales</taxon>
        <taxon>Roseomonadaceae</taxon>
        <taxon>Roseomonas</taxon>
    </lineage>
</organism>
<dbReference type="GO" id="GO:0003700">
    <property type="term" value="F:DNA-binding transcription factor activity"/>
    <property type="evidence" value="ECO:0007669"/>
    <property type="project" value="InterPro"/>
</dbReference>
<dbReference type="SMART" id="SM00345">
    <property type="entry name" value="HTH_GNTR"/>
    <property type="match status" value="1"/>
</dbReference>
<dbReference type="InterPro" id="IPR036390">
    <property type="entry name" value="WH_DNA-bd_sf"/>
</dbReference>
<dbReference type="Gene3D" id="1.10.10.10">
    <property type="entry name" value="Winged helix-like DNA-binding domain superfamily/Winged helix DNA-binding domain"/>
    <property type="match status" value="1"/>
</dbReference>
<sequence length="348" mass="36929">MSWVRFPSPAPGASGTRPVFSRRIAPATSPGPPRPRAERICAFPSIAPSGPARHLRIAAGRAATPGPPSRPGARRQHAQAHHRSLNGRLSRLAPTFLFRNGVICYCSFVPSLQPFNSLDATDPRSLADLAHERIREAIVLGTLQPGARLSERGLAAALNISAQPVRDALRRLETEGLVETQPRSGTYVADLSATRLTEIGLIRSALEGVAAALAATRIDAAGCSALRSRLAAVRRATKQEDAEAVAAANDALHAAIHAAAGSGDLRRLLERLRAYDYLGRARVLSSPAERQRAVEEHHAIVAAIEAGAARKAEAIMRDHALRSLAVAFPEEAAAAIWQAEATEGPPGR</sequence>
<feature type="region of interest" description="Disordered" evidence="4">
    <location>
        <begin position="1"/>
        <end position="37"/>
    </location>
</feature>
<dbReference type="PANTHER" id="PTHR43537:SF24">
    <property type="entry name" value="GLUCONATE OPERON TRANSCRIPTIONAL REPRESSOR"/>
    <property type="match status" value="1"/>
</dbReference>
<dbReference type="SMART" id="SM00895">
    <property type="entry name" value="FCD"/>
    <property type="match status" value="1"/>
</dbReference>
<evidence type="ECO:0000256" key="1">
    <source>
        <dbReference type="ARBA" id="ARBA00023015"/>
    </source>
</evidence>
<keyword evidence="3" id="KW-0804">Transcription</keyword>
<dbReference type="InterPro" id="IPR000524">
    <property type="entry name" value="Tscrpt_reg_HTH_GntR"/>
</dbReference>
<reference evidence="6 7" key="1">
    <citation type="submission" date="2019-03" db="EMBL/GenBank/DDBJ databases">
        <title>Roseomonas sp. a novel Roseomonas species isolated from Sea whip Gorgonian.</title>
        <authorList>
            <person name="Li F."/>
            <person name="Pan X."/>
            <person name="Huang S."/>
            <person name="Li Z."/>
            <person name="Meng B."/>
        </authorList>
    </citation>
    <scope>NUCLEOTIDE SEQUENCE [LARGE SCALE GENOMIC DNA]</scope>
    <source>
        <strain evidence="6 7">M0104</strain>
    </source>
</reference>
<dbReference type="GO" id="GO:0003677">
    <property type="term" value="F:DNA binding"/>
    <property type="evidence" value="ECO:0007669"/>
    <property type="project" value="UniProtKB-KW"/>
</dbReference>
<dbReference type="InterPro" id="IPR011711">
    <property type="entry name" value="GntR_C"/>
</dbReference>
<dbReference type="Pfam" id="PF00392">
    <property type="entry name" value="GntR"/>
    <property type="match status" value="1"/>
</dbReference>
<dbReference type="CDD" id="cd07377">
    <property type="entry name" value="WHTH_GntR"/>
    <property type="match status" value="1"/>
</dbReference>
<dbReference type="PROSITE" id="PS50949">
    <property type="entry name" value="HTH_GNTR"/>
    <property type="match status" value="1"/>
</dbReference>
<evidence type="ECO:0000256" key="2">
    <source>
        <dbReference type="ARBA" id="ARBA00023125"/>
    </source>
</evidence>